<feature type="domain" description="Hint" evidence="2">
    <location>
        <begin position="448"/>
        <end position="492"/>
    </location>
</feature>
<comment type="caution">
    <text evidence="4">The sequence shown here is derived from an EMBL/GenBank/DDBJ whole genome shotgun (WGS) entry which is preliminary data.</text>
</comment>
<dbReference type="InterPro" id="IPR052140">
    <property type="entry name" value="Dev_Signal_Hedgehog-like"/>
</dbReference>
<gene>
    <name evidence="4" type="ORF">OKA104_LOCUS21764</name>
</gene>
<evidence type="ECO:0000313" key="4">
    <source>
        <dbReference type="EMBL" id="CAF3855945.1"/>
    </source>
</evidence>
<dbReference type="InterPro" id="IPR001767">
    <property type="entry name" value="Hedgehog_Hint"/>
</dbReference>
<feature type="compositionally biased region" description="Polar residues" evidence="1">
    <location>
        <begin position="250"/>
        <end position="271"/>
    </location>
</feature>
<feature type="compositionally biased region" description="Low complexity" evidence="1">
    <location>
        <begin position="272"/>
        <end position="339"/>
    </location>
</feature>
<dbReference type="SMART" id="SM00306">
    <property type="entry name" value="HintN"/>
    <property type="match status" value="1"/>
</dbReference>
<dbReference type="SMART" id="SM00305">
    <property type="entry name" value="HintC"/>
    <property type="match status" value="1"/>
</dbReference>
<name>A0A819ESL9_9BILA</name>
<dbReference type="AlphaFoldDB" id="A0A819ESL9"/>
<dbReference type="PANTHER" id="PTHR46706:SF12">
    <property type="entry name" value="PROTEIN QUA-1-RELATED"/>
    <property type="match status" value="1"/>
</dbReference>
<feature type="domain" description="Hint" evidence="3">
    <location>
        <begin position="342"/>
        <end position="444"/>
    </location>
</feature>
<dbReference type="Pfam" id="PF01079">
    <property type="entry name" value="Hint"/>
    <property type="match status" value="1"/>
</dbReference>
<evidence type="ECO:0000259" key="2">
    <source>
        <dbReference type="SMART" id="SM00305"/>
    </source>
</evidence>
<dbReference type="InterPro" id="IPR003586">
    <property type="entry name" value="Hint_dom_C"/>
</dbReference>
<evidence type="ECO:0000259" key="3">
    <source>
        <dbReference type="SMART" id="SM00306"/>
    </source>
</evidence>
<reference evidence="4" key="1">
    <citation type="submission" date="2021-02" db="EMBL/GenBank/DDBJ databases">
        <authorList>
            <person name="Nowell W R."/>
        </authorList>
    </citation>
    <scope>NUCLEOTIDE SEQUENCE</scope>
</reference>
<dbReference type="PANTHER" id="PTHR46706">
    <property type="entry name" value="PROTEIN QUA-1-RELATED"/>
    <property type="match status" value="1"/>
</dbReference>
<protein>
    <submittedName>
        <fullName evidence="4">Uncharacterized protein</fullName>
    </submittedName>
</protein>
<evidence type="ECO:0000256" key="1">
    <source>
        <dbReference type="SAM" id="MobiDB-lite"/>
    </source>
</evidence>
<dbReference type="EMBL" id="CAJOAY010001538">
    <property type="protein sequence ID" value="CAF3855945.1"/>
    <property type="molecule type" value="Genomic_DNA"/>
</dbReference>
<feature type="compositionally biased region" description="Low complexity" evidence="1">
    <location>
        <begin position="127"/>
        <end position="137"/>
    </location>
</feature>
<evidence type="ECO:0000313" key="5">
    <source>
        <dbReference type="Proteomes" id="UP000663881"/>
    </source>
</evidence>
<accession>A0A819ESL9</accession>
<feature type="region of interest" description="Disordered" evidence="1">
    <location>
        <begin position="127"/>
        <end position="339"/>
    </location>
</feature>
<dbReference type="SUPFAM" id="SSF51294">
    <property type="entry name" value="Hedgehog/intein (Hint) domain"/>
    <property type="match status" value="1"/>
</dbReference>
<feature type="compositionally biased region" description="Low complexity" evidence="1">
    <location>
        <begin position="145"/>
        <end position="211"/>
    </location>
</feature>
<dbReference type="GO" id="GO:0016540">
    <property type="term" value="P:protein autoprocessing"/>
    <property type="evidence" value="ECO:0007669"/>
    <property type="project" value="InterPro"/>
</dbReference>
<dbReference type="Proteomes" id="UP000663881">
    <property type="component" value="Unassembled WGS sequence"/>
</dbReference>
<dbReference type="InterPro" id="IPR003587">
    <property type="entry name" value="Hint_dom_N"/>
</dbReference>
<feature type="compositionally biased region" description="Low complexity" evidence="1">
    <location>
        <begin position="227"/>
        <end position="249"/>
    </location>
</feature>
<dbReference type="Gene3D" id="2.170.16.10">
    <property type="entry name" value="Hedgehog/Intein (Hint) domain"/>
    <property type="match status" value="1"/>
</dbReference>
<dbReference type="InterPro" id="IPR036844">
    <property type="entry name" value="Hint_dom_sf"/>
</dbReference>
<dbReference type="CDD" id="cd00081">
    <property type="entry name" value="Hint"/>
    <property type="match status" value="1"/>
</dbReference>
<sequence>MSSQSLEEYRLDRGWIDSNYYITFNPNFDNLFGDKLLIGYLVRETPIDYITLTCYDSNDNIVIDFNGQPLIFTSSSHKFGHLIESLPRETNYYYIKLIFNLQSNSGFDPDKVFFHCSQSTSSTSIATPIATSTTDSAPESKVHSATEPTTDSTPESTADSTMESTTHSTSGSTTDSTPESTAHSTIESTTDSTSESTTDSTSDSTAHSTPDSTKDSTPESTVHSTIESTADSTMESTTDSTPESTTHSTIESTAYSTAESTIDSTMESTAQSTIESTTNSTPESTTDSTIELATHSTIESTAHSTSESTTDSTIESTADSTPDSTAHSTPESTTHSSTLTTTSCFFGDDHVRLVNGDITTISELRSGMKVYSMNNRNELMEDEVIMILHRDPDETDLFCVIETSDPRYKLSVTCDHYVGVSDGSKTHYLISDHVKSTEHFVYVHDDLNHQLELVQVTNVTRQYKTGLYDLATNEGTLVVNNIVASCYSNVTTITIAHNVLGLFRVYYRVAKWFSVEEPFKMQTNGIPKSIQFIKDNLTGVIFCHDLIVNTVLLVELEMLITISFLIRIIVQKNIKTIGSTK</sequence>
<proteinExistence type="predicted"/>
<organism evidence="4 5">
    <name type="scientific">Adineta steineri</name>
    <dbReference type="NCBI Taxonomy" id="433720"/>
    <lineage>
        <taxon>Eukaryota</taxon>
        <taxon>Metazoa</taxon>
        <taxon>Spiralia</taxon>
        <taxon>Gnathifera</taxon>
        <taxon>Rotifera</taxon>
        <taxon>Eurotatoria</taxon>
        <taxon>Bdelloidea</taxon>
        <taxon>Adinetida</taxon>
        <taxon>Adinetidae</taxon>
        <taxon>Adineta</taxon>
    </lineage>
</organism>